<feature type="compositionally biased region" description="Basic and acidic residues" evidence="1">
    <location>
        <begin position="291"/>
        <end position="300"/>
    </location>
</feature>
<dbReference type="RefSeq" id="WP_345594463.1">
    <property type="nucleotide sequence ID" value="NZ_BAABCQ010000086.1"/>
</dbReference>
<evidence type="ECO:0000313" key="2">
    <source>
        <dbReference type="EMBL" id="GAA3990235.1"/>
    </source>
</evidence>
<dbReference type="Pfam" id="PF13578">
    <property type="entry name" value="Methyltransf_24"/>
    <property type="match status" value="1"/>
</dbReference>
<feature type="region of interest" description="Disordered" evidence="1">
    <location>
        <begin position="236"/>
        <end position="347"/>
    </location>
</feature>
<keyword evidence="3" id="KW-1185">Reference proteome</keyword>
<comment type="caution">
    <text evidence="2">The sequence shown here is derived from an EMBL/GenBank/DDBJ whole genome shotgun (WGS) entry which is preliminary data.</text>
</comment>
<dbReference type="GO" id="GO:0032259">
    <property type="term" value="P:methylation"/>
    <property type="evidence" value="ECO:0007669"/>
    <property type="project" value="UniProtKB-KW"/>
</dbReference>
<dbReference type="SUPFAM" id="SSF53335">
    <property type="entry name" value="S-adenosyl-L-methionine-dependent methyltransferases"/>
    <property type="match status" value="1"/>
</dbReference>
<feature type="compositionally biased region" description="Pro residues" evidence="1">
    <location>
        <begin position="248"/>
        <end position="271"/>
    </location>
</feature>
<feature type="compositionally biased region" description="Basic and acidic residues" evidence="1">
    <location>
        <begin position="307"/>
        <end position="316"/>
    </location>
</feature>
<reference evidence="3" key="1">
    <citation type="journal article" date="2019" name="Int. J. Syst. Evol. Microbiol.">
        <title>The Global Catalogue of Microorganisms (GCM) 10K type strain sequencing project: providing services to taxonomists for standard genome sequencing and annotation.</title>
        <authorList>
            <consortium name="The Broad Institute Genomics Platform"/>
            <consortium name="The Broad Institute Genome Sequencing Center for Infectious Disease"/>
            <person name="Wu L."/>
            <person name="Ma J."/>
        </authorList>
    </citation>
    <scope>NUCLEOTIDE SEQUENCE [LARGE SCALE GENOMIC DNA]</scope>
    <source>
        <strain evidence="3">JCM 17027</strain>
    </source>
</reference>
<evidence type="ECO:0000256" key="1">
    <source>
        <dbReference type="SAM" id="MobiDB-lite"/>
    </source>
</evidence>
<organism evidence="2 3">
    <name type="scientific">Streptomyces marokkonensis</name>
    <dbReference type="NCBI Taxonomy" id="324855"/>
    <lineage>
        <taxon>Bacteria</taxon>
        <taxon>Bacillati</taxon>
        <taxon>Actinomycetota</taxon>
        <taxon>Actinomycetes</taxon>
        <taxon>Kitasatosporales</taxon>
        <taxon>Streptomycetaceae</taxon>
        <taxon>Streptomyces</taxon>
    </lineage>
</organism>
<keyword evidence="2" id="KW-0489">Methyltransferase</keyword>
<dbReference type="InterPro" id="IPR029063">
    <property type="entry name" value="SAM-dependent_MTases_sf"/>
</dbReference>
<name>A0ABP7QZ46_9ACTN</name>
<dbReference type="Gene3D" id="3.40.50.150">
    <property type="entry name" value="Vaccinia Virus protein VP39"/>
    <property type="match status" value="1"/>
</dbReference>
<protein>
    <submittedName>
        <fullName evidence="2">Class I SAM-dependent methyltransferase</fullName>
    </submittedName>
</protein>
<keyword evidence="2" id="KW-0808">Transferase</keyword>
<proteinExistence type="predicted"/>
<feature type="compositionally biased region" description="Basic residues" evidence="1">
    <location>
        <begin position="236"/>
        <end position="245"/>
    </location>
</feature>
<dbReference type="Proteomes" id="UP001500034">
    <property type="component" value="Unassembled WGS sequence"/>
</dbReference>
<gene>
    <name evidence="2" type="ORF">GCM10022384_42780</name>
</gene>
<accession>A0ABP7QZ46</accession>
<dbReference type="GO" id="GO:0008168">
    <property type="term" value="F:methyltransferase activity"/>
    <property type="evidence" value="ECO:0007669"/>
    <property type="project" value="UniProtKB-KW"/>
</dbReference>
<evidence type="ECO:0000313" key="3">
    <source>
        <dbReference type="Proteomes" id="UP001500034"/>
    </source>
</evidence>
<sequence>MATAQETHKHPSELNDVPGWFWPLDQVLFSWFLERQEQQEARGDLLELGAYLGKSAILLGHHLRDGETFTVCDLFGAEPPDAANRAEAAKSYSSLTRQAFEQNYLSFHDALPTIIQAPSSAVTDEVAPGTCRFAHIDASHLYEHVQGDIGAARDLLLPDGIVVLDDFRSEHTPGVAVATWEAVLNRGLRPVCLSSQKLYATWGDPEPVQEELLAALSERDDCSVTVEQAAGHRLVRARAKGKRMRLPSLPPSLHPAPAAEPSPPAPAPPVPAASVVRPDSTPVPEQSRQARPADRADRAARTKRPPTPRERTRRLALDLLPPIATRAVRRYRAAQRAKASGTPQSRR</sequence>
<dbReference type="EMBL" id="BAABCQ010000086">
    <property type="protein sequence ID" value="GAA3990235.1"/>
    <property type="molecule type" value="Genomic_DNA"/>
</dbReference>